<dbReference type="AlphaFoldDB" id="A0AAE1ADE0"/>
<reference evidence="5" key="1">
    <citation type="journal article" date="2023" name="G3 (Bethesda)">
        <title>A reference genome for the long-term kleptoplast-retaining sea slug Elysia crispata morphotype clarki.</title>
        <authorList>
            <person name="Eastman K.E."/>
            <person name="Pendleton A.L."/>
            <person name="Shaikh M.A."/>
            <person name="Suttiyut T."/>
            <person name="Ogas R."/>
            <person name="Tomko P."/>
            <person name="Gavelis G."/>
            <person name="Widhalm J.R."/>
            <person name="Wisecaver J.H."/>
        </authorList>
    </citation>
    <scope>NUCLEOTIDE SEQUENCE</scope>
    <source>
        <strain evidence="5">ECLA1</strain>
    </source>
</reference>
<keyword evidence="2" id="KW-1015">Disulfide bond</keyword>
<name>A0AAE1ADE0_9GAST</name>
<keyword evidence="6" id="KW-1185">Reference proteome</keyword>
<dbReference type="EMBL" id="JAWDGP010002052">
    <property type="protein sequence ID" value="KAK3785870.1"/>
    <property type="molecule type" value="Genomic_DNA"/>
</dbReference>
<dbReference type="SMART" id="SM00329">
    <property type="entry name" value="BPI2"/>
    <property type="match status" value="1"/>
</dbReference>
<feature type="domain" description="Lipid-binding serum glycoprotein N-terminal" evidence="3">
    <location>
        <begin position="3"/>
        <end position="219"/>
    </location>
</feature>
<evidence type="ECO:0000259" key="3">
    <source>
        <dbReference type="SMART" id="SM00328"/>
    </source>
</evidence>
<dbReference type="InterPro" id="IPR001124">
    <property type="entry name" value="Lipid-bd_serum_glycop_C"/>
</dbReference>
<sequence length="448" mass="49248">SSRREYQCFVLFEHFSIRVLGHQSSRCEYQCFVLFVHFSIRVLGVSNPSSSISLRPDRNGLTWTLSNVGISLHANYRAVRSGWIRLSNSGSVSVSVSGASMSVTTGFGESSIGQPTISRVTCSSRINSVRVRFHGSWSWLINLFKGWIGRKMKDALQPQICRQVQRIVNEKAETALASMKMTSDFGRYFYISYNMIAPPRVTSSYLEIWNKGTVYSKSGKREPPFSPQTIPASDSTRMVYFWITQYSFNTLLYQAYTSGLLKYQVTKPMLPPGDQPSVDMICGQNCIGAAFPQEANNNSGSSVDVGLECAALPTATLTTNRLTIDISAAVDLRVRSPSNRLSDLATLNVSVSLTFEPNVRGSILGGRITRHSLELSDVRLANGGILKTPPVLDTILTRLVGIAVIPKVNVLAAQGVQLPSADGFSLRNTGLNIKQGYLMIGTDMAVNW</sequence>
<evidence type="ECO:0000313" key="6">
    <source>
        <dbReference type="Proteomes" id="UP001283361"/>
    </source>
</evidence>
<evidence type="ECO:0000313" key="5">
    <source>
        <dbReference type="EMBL" id="KAK3785870.1"/>
    </source>
</evidence>
<dbReference type="Proteomes" id="UP001283361">
    <property type="component" value="Unassembled WGS sequence"/>
</dbReference>
<dbReference type="GO" id="GO:0008289">
    <property type="term" value="F:lipid binding"/>
    <property type="evidence" value="ECO:0007669"/>
    <property type="project" value="InterPro"/>
</dbReference>
<comment type="caution">
    <text evidence="5">The sequence shown here is derived from an EMBL/GenBank/DDBJ whole genome shotgun (WGS) entry which is preliminary data.</text>
</comment>
<protein>
    <recommendedName>
        <fullName evidence="7">Lipid-binding serum glycoprotein C-terminal domain-containing protein</fullName>
    </recommendedName>
</protein>
<dbReference type="GO" id="GO:0005615">
    <property type="term" value="C:extracellular space"/>
    <property type="evidence" value="ECO:0007669"/>
    <property type="project" value="TreeGrafter"/>
</dbReference>
<dbReference type="SMART" id="SM00328">
    <property type="entry name" value="BPI1"/>
    <property type="match status" value="1"/>
</dbReference>
<feature type="domain" description="Lipid-binding serum glycoprotein C-terminal" evidence="4">
    <location>
        <begin position="233"/>
        <end position="442"/>
    </location>
</feature>
<dbReference type="Gene3D" id="3.15.20.10">
    <property type="entry name" value="Bactericidal permeability-increasing protein, domain 2"/>
    <property type="match status" value="1"/>
</dbReference>
<dbReference type="InterPro" id="IPR017943">
    <property type="entry name" value="Bactericidal_perm-incr_a/b_dom"/>
</dbReference>
<dbReference type="PANTHER" id="PTHR10504:SF131">
    <property type="entry name" value="BPI2 DOMAIN-CONTAINING PROTEIN"/>
    <property type="match status" value="1"/>
</dbReference>
<comment type="similarity">
    <text evidence="1">Belongs to the BPI/LBP/Plunc superfamily. BPI/LBP family.</text>
</comment>
<dbReference type="InterPro" id="IPR032942">
    <property type="entry name" value="BPI/LBP/Plunc"/>
</dbReference>
<organism evidence="5 6">
    <name type="scientific">Elysia crispata</name>
    <name type="common">lettuce slug</name>
    <dbReference type="NCBI Taxonomy" id="231223"/>
    <lineage>
        <taxon>Eukaryota</taxon>
        <taxon>Metazoa</taxon>
        <taxon>Spiralia</taxon>
        <taxon>Lophotrochozoa</taxon>
        <taxon>Mollusca</taxon>
        <taxon>Gastropoda</taxon>
        <taxon>Heterobranchia</taxon>
        <taxon>Euthyneura</taxon>
        <taxon>Panpulmonata</taxon>
        <taxon>Sacoglossa</taxon>
        <taxon>Placobranchoidea</taxon>
        <taxon>Plakobranchidae</taxon>
        <taxon>Elysia</taxon>
    </lineage>
</organism>
<gene>
    <name evidence="5" type="ORF">RRG08_061786</name>
</gene>
<evidence type="ECO:0008006" key="7">
    <source>
        <dbReference type="Google" id="ProtNLM"/>
    </source>
</evidence>
<proteinExistence type="inferred from homology"/>
<dbReference type="Pfam" id="PF01273">
    <property type="entry name" value="LBP_BPI_CETP"/>
    <property type="match status" value="1"/>
</dbReference>
<evidence type="ECO:0000256" key="1">
    <source>
        <dbReference type="ARBA" id="ARBA00007292"/>
    </source>
</evidence>
<dbReference type="SUPFAM" id="SSF55394">
    <property type="entry name" value="Bactericidal permeability-increasing protein, BPI"/>
    <property type="match status" value="2"/>
</dbReference>
<dbReference type="PANTHER" id="PTHR10504">
    <property type="entry name" value="BACTERICIDAL PERMEABILITY-INCREASING BPI PROTEIN-RELATED"/>
    <property type="match status" value="1"/>
</dbReference>
<evidence type="ECO:0000256" key="2">
    <source>
        <dbReference type="ARBA" id="ARBA00023157"/>
    </source>
</evidence>
<evidence type="ECO:0000259" key="4">
    <source>
        <dbReference type="SMART" id="SM00329"/>
    </source>
</evidence>
<dbReference type="Gene3D" id="3.15.10.10">
    <property type="entry name" value="Bactericidal permeability-increasing protein, domain 1"/>
    <property type="match status" value="1"/>
</dbReference>
<accession>A0AAE1ADE0</accession>
<dbReference type="InterPro" id="IPR017942">
    <property type="entry name" value="Lipid-bd_serum_glycop_N"/>
</dbReference>
<dbReference type="Pfam" id="PF02886">
    <property type="entry name" value="LBP_BPI_CETP_C"/>
    <property type="match status" value="1"/>
</dbReference>
<feature type="non-terminal residue" evidence="5">
    <location>
        <position position="1"/>
    </location>
</feature>